<evidence type="ECO:0000313" key="11">
    <source>
        <dbReference type="EMBL" id="KAJ8937655.1"/>
    </source>
</evidence>
<sequence length="251" mass="29167">MHEKRLWPNLVFVLFGLLGCVVIWQTILSPSSSSGNFHLNTVYTLYTQNSTGFIYPMHQLPVTDYNQLIDLNFSFTILNLVCNESSPLLLVLIHSSPENFSKRKTIRETWGKGSDNVKILFMIGSVNSSDLQKTLEDENTIYNDFIQGSFLDTYRNITYKHVMVFKYVIYHCSKARYILKTDDDVFVNMPAMKNFLTVDLSPYGATRMLLCTPRKHTKVPRTYRSKWRVSFTEYPNRSYPTYCPASRSELQ</sequence>
<dbReference type="AlphaFoldDB" id="A0AAV8XGE3"/>
<comment type="similarity">
    <text evidence="2 10">Belongs to the glycosyltransferase 31 family.</text>
</comment>
<keyword evidence="12" id="KW-1185">Reference proteome</keyword>
<feature type="transmembrane region" description="Helical" evidence="10">
    <location>
        <begin position="7"/>
        <end position="27"/>
    </location>
</feature>
<dbReference type="PANTHER" id="PTHR11214:SF376">
    <property type="entry name" value="HEXOSYLTRANSFERASE"/>
    <property type="match status" value="1"/>
</dbReference>
<evidence type="ECO:0000256" key="6">
    <source>
        <dbReference type="ARBA" id="ARBA00022968"/>
    </source>
</evidence>
<evidence type="ECO:0000256" key="2">
    <source>
        <dbReference type="ARBA" id="ARBA00008661"/>
    </source>
</evidence>
<dbReference type="EC" id="2.4.1.-" evidence="10"/>
<comment type="caution">
    <text evidence="11">The sequence shown here is derived from an EMBL/GenBank/DDBJ whole genome shotgun (WGS) entry which is preliminary data.</text>
</comment>
<dbReference type="Gene3D" id="3.90.550.50">
    <property type="match status" value="1"/>
</dbReference>
<keyword evidence="5 10" id="KW-0812">Transmembrane</keyword>
<dbReference type="EMBL" id="JAPWTK010000631">
    <property type="protein sequence ID" value="KAJ8937655.1"/>
    <property type="molecule type" value="Genomic_DNA"/>
</dbReference>
<dbReference type="PROSITE" id="PS51257">
    <property type="entry name" value="PROKAR_LIPOPROTEIN"/>
    <property type="match status" value="1"/>
</dbReference>
<accession>A0AAV8XGE3</accession>
<comment type="subcellular location">
    <subcellularLocation>
        <location evidence="1 10">Golgi apparatus membrane</location>
        <topology evidence="1 10">Single-pass type II membrane protein</topology>
    </subcellularLocation>
</comment>
<protein>
    <recommendedName>
        <fullName evidence="10">Hexosyltransferase</fullName>
        <ecNumber evidence="10">2.4.1.-</ecNumber>
    </recommendedName>
</protein>
<keyword evidence="6 10" id="KW-0735">Signal-anchor</keyword>
<dbReference type="GO" id="GO:0000139">
    <property type="term" value="C:Golgi membrane"/>
    <property type="evidence" value="ECO:0007669"/>
    <property type="project" value="UniProtKB-SubCell"/>
</dbReference>
<keyword evidence="7 10" id="KW-1133">Transmembrane helix</keyword>
<keyword evidence="3 10" id="KW-0328">Glycosyltransferase</keyword>
<evidence type="ECO:0000256" key="5">
    <source>
        <dbReference type="ARBA" id="ARBA00022692"/>
    </source>
</evidence>
<keyword evidence="4" id="KW-0808">Transferase</keyword>
<dbReference type="GO" id="GO:0016758">
    <property type="term" value="F:hexosyltransferase activity"/>
    <property type="evidence" value="ECO:0007669"/>
    <property type="project" value="InterPro"/>
</dbReference>
<evidence type="ECO:0000256" key="4">
    <source>
        <dbReference type="ARBA" id="ARBA00022679"/>
    </source>
</evidence>
<dbReference type="Pfam" id="PF01762">
    <property type="entry name" value="Galactosyl_T"/>
    <property type="match status" value="1"/>
</dbReference>
<evidence type="ECO:0000256" key="8">
    <source>
        <dbReference type="ARBA" id="ARBA00023034"/>
    </source>
</evidence>
<evidence type="ECO:0000256" key="3">
    <source>
        <dbReference type="ARBA" id="ARBA00022676"/>
    </source>
</evidence>
<dbReference type="InterPro" id="IPR002659">
    <property type="entry name" value="Glyco_trans_31"/>
</dbReference>
<evidence type="ECO:0000256" key="7">
    <source>
        <dbReference type="ARBA" id="ARBA00022989"/>
    </source>
</evidence>
<evidence type="ECO:0000256" key="1">
    <source>
        <dbReference type="ARBA" id="ARBA00004323"/>
    </source>
</evidence>
<dbReference type="PANTHER" id="PTHR11214">
    <property type="entry name" value="BETA-1,3-N-ACETYLGLUCOSAMINYLTRANSFERASE"/>
    <property type="match status" value="1"/>
</dbReference>
<evidence type="ECO:0000256" key="10">
    <source>
        <dbReference type="RuleBase" id="RU363063"/>
    </source>
</evidence>
<proteinExistence type="inferred from homology"/>
<keyword evidence="9 10" id="KW-0472">Membrane</keyword>
<organism evidence="11 12">
    <name type="scientific">Aromia moschata</name>
    <dbReference type="NCBI Taxonomy" id="1265417"/>
    <lineage>
        <taxon>Eukaryota</taxon>
        <taxon>Metazoa</taxon>
        <taxon>Ecdysozoa</taxon>
        <taxon>Arthropoda</taxon>
        <taxon>Hexapoda</taxon>
        <taxon>Insecta</taxon>
        <taxon>Pterygota</taxon>
        <taxon>Neoptera</taxon>
        <taxon>Endopterygota</taxon>
        <taxon>Coleoptera</taxon>
        <taxon>Polyphaga</taxon>
        <taxon>Cucujiformia</taxon>
        <taxon>Chrysomeloidea</taxon>
        <taxon>Cerambycidae</taxon>
        <taxon>Cerambycinae</taxon>
        <taxon>Callichromatini</taxon>
        <taxon>Aromia</taxon>
    </lineage>
</organism>
<name>A0AAV8XGE3_9CUCU</name>
<evidence type="ECO:0000256" key="9">
    <source>
        <dbReference type="ARBA" id="ARBA00023136"/>
    </source>
</evidence>
<dbReference type="GO" id="GO:0006493">
    <property type="term" value="P:protein O-linked glycosylation"/>
    <property type="evidence" value="ECO:0007669"/>
    <property type="project" value="TreeGrafter"/>
</dbReference>
<reference evidence="11" key="1">
    <citation type="journal article" date="2023" name="Insect Mol. Biol.">
        <title>Genome sequencing provides insights into the evolution of gene families encoding plant cell wall-degrading enzymes in longhorned beetles.</title>
        <authorList>
            <person name="Shin N.R."/>
            <person name="Okamura Y."/>
            <person name="Kirsch R."/>
            <person name="Pauchet Y."/>
        </authorList>
    </citation>
    <scope>NUCLEOTIDE SEQUENCE</scope>
    <source>
        <strain evidence="11">AMC_N1</strain>
    </source>
</reference>
<evidence type="ECO:0000313" key="12">
    <source>
        <dbReference type="Proteomes" id="UP001162162"/>
    </source>
</evidence>
<keyword evidence="8 10" id="KW-0333">Golgi apparatus</keyword>
<dbReference type="Proteomes" id="UP001162162">
    <property type="component" value="Unassembled WGS sequence"/>
</dbReference>
<gene>
    <name evidence="11" type="ORF">NQ318_003158</name>
</gene>